<keyword evidence="3" id="KW-1185">Reference proteome</keyword>
<evidence type="ECO:0000313" key="3">
    <source>
        <dbReference type="Proteomes" id="UP000199450"/>
    </source>
</evidence>
<feature type="transmembrane region" description="Helical" evidence="1">
    <location>
        <begin position="7"/>
        <end position="26"/>
    </location>
</feature>
<organism evidence="2 3">
    <name type="scientific">Chryseobacterium taichungense</name>
    <dbReference type="NCBI Taxonomy" id="295069"/>
    <lineage>
        <taxon>Bacteria</taxon>
        <taxon>Pseudomonadati</taxon>
        <taxon>Bacteroidota</taxon>
        <taxon>Flavobacteriia</taxon>
        <taxon>Flavobacteriales</taxon>
        <taxon>Weeksellaceae</taxon>
        <taxon>Chryseobacterium group</taxon>
        <taxon>Chryseobacterium</taxon>
    </lineage>
</organism>
<sequence>MKKLKIYCVISTAIIIGLSIWVLLLSKDLRETNEVLNQCSDRYYKEISK</sequence>
<dbReference type="Proteomes" id="UP000199450">
    <property type="component" value="Unassembled WGS sequence"/>
</dbReference>
<name>A0A1H8CML2_9FLAO</name>
<protein>
    <submittedName>
        <fullName evidence="2">Uncharacterized protein</fullName>
    </submittedName>
</protein>
<reference evidence="3" key="1">
    <citation type="submission" date="2016-10" db="EMBL/GenBank/DDBJ databases">
        <authorList>
            <person name="Varghese N."/>
            <person name="Submissions S."/>
        </authorList>
    </citation>
    <scope>NUCLEOTIDE SEQUENCE [LARGE SCALE GENOMIC DNA]</scope>
    <source>
        <strain evidence="3">DSM 17453</strain>
    </source>
</reference>
<keyword evidence="1" id="KW-1133">Transmembrane helix</keyword>
<keyword evidence="1" id="KW-0812">Transmembrane</keyword>
<gene>
    <name evidence="2" type="ORF">SAMN05421856_1107</name>
</gene>
<evidence type="ECO:0000256" key="1">
    <source>
        <dbReference type="SAM" id="Phobius"/>
    </source>
</evidence>
<accession>A0A1H8CML2</accession>
<evidence type="ECO:0000313" key="2">
    <source>
        <dbReference type="EMBL" id="SEM96162.1"/>
    </source>
</evidence>
<dbReference type="EMBL" id="FOBV01000010">
    <property type="protein sequence ID" value="SEM96162.1"/>
    <property type="molecule type" value="Genomic_DNA"/>
</dbReference>
<dbReference type="AlphaFoldDB" id="A0A1H8CML2"/>
<keyword evidence="1" id="KW-0472">Membrane</keyword>
<proteinExistence type="predicted"/>
<dbReference type="STRING" id="295069.SAMN05421856_1107"/>